<keyword evidence="7" id="KW-0547">Nucleotide-binding</keyword>
<keyword evidence="3" id="KW-0813">Transport</keyword>
<evidence type="ECO:0000256" key="15">
    <source>
        <dbReference type="ARBA" id="ARBA00041187"/>
    </source>
</evidence>
<dbReference type="GO" id="GO:0005524">
    <property type="term" value="F:ATP binding"/>
    <property type="evidence" value="ECO:0007669"/>
    <property type="project" value="UniProtKB-KW"/>
</dbReference>
<keyword evidence="19" id="KW-1185">Reference proteome</keyword>
<accession>A0A3N0CH11</accession>
<evidence type="ECO:0000256" key="5">
    <source>
        <dbReference type="ARBA" id="ARBA00022519"/>
    </source>
</evidence>
<comment type="catalytic activity">
    <reaction evidence="16">
        <text>glutathione(out) + ATP + H2O = glutathione(in) + ADP + phosphate + H(+)</text>
        <dbReference type="Rhea" id="RHEA:29791"/>
        <dbReference type="ChEBI" id="CHEBI:15377"/>
        <dbReference type="ChEBI" id="CHEBI:15378"/>
        <dbReference type="ChEBI" id="CHEBI:30616"/>
        <dbReference type="ChEBI" id="CHEBI:43474"/>
        <dbReference type="ChEBI" id="CHEBI:57925"/>
        <dbReference type="ChEBI" id="CHEBI:456216"/>
        <dbReference type="EC" id="7.4.2.10"/>
    </reaction>
</comment>
<keyword evidence="8" id="KW-0378">Hydrolase</keyword>
<dbReference type="PANTHER" id="PTHR43776:SF15">
    <property type="entry name" value="GLUTATHIONE IMPORT ATP-BINDING PROTEIN GSIA"/>
    <property type="match status" value="1"/>
</dbReference>
<feature type="domain" description="ABC transporter" evidence="17">
    <location>
        <begin position="6"/>
        <end position="260"/>
    </location>
</feature>
<dbReference type="SMART" id="SM00382">
    <property type="entry name" value="AAA"/>
    <property type="match status" value="1"/>
</dbReference>
<dbReference type="InterPro" id="IPR050319">
    <property type="entry name" value="ABC_transp_ATP-bind"/>
</dbReference>
<comment type="function">
    <text evidence="12">Part of the ABC transporter complex GsiABCD involved in glutathione import. Responsible for energy coupling to the transport system.</text>
</comment>
<evidence type="ECO:0000256" key="8">
    <source>
        <dbReference type="ARBA" id="ARBA00022801"/>
    </source>
</evidence>
<evidence type="ECO:0000256" key="12">
    <source>
        <dbReference type="ARBA" id="ARBA00037530"/>
    </source>
</evidence>
<protein>
    <recommendedName>
        <fullName evidence="15">Glutathione import ATP-binding protein GsiA</fullName>
        <ecNumber evidence="14">7.4.2.10</ecNumber>
    </recommendedName>
</protein>
<dbReference type="Proteomes" id="UP000267128">
    <property type="component" value="Unassembled WGS sequence"/>
</dbReference>
<reference evidence="18 19" key="1">
    <citation type="submission" date="2018-11" db="EMBL/GenBank/DDBJ databases">
        <authorList>
            <person name="Li F."/>
        </authorList>
    </citation>
    <scope>NUCLEOTIDE SEQUENCE [LARGE SCALE GENOMIC DNA]</scope>
    <source>
        <strain evidence="18 19">Gsoil 097</strain>
    </source>
</reference>
<evidence type="ECO:0000256" key="4">
    <source>
        <dbReference type="ARBA" id="ARBA00022475"/>
    </source>
</evidence>
<keyword evidence="11" id="KW-0472">Membrane</keyword>
<evidence type="ECO:0000256" key="1">
    <source>
        <dbReference type="ARBA" id="ARBA00004533"/>
    </source>
</evidence>
<organism evidence="18 19">
    <name type="scientific">Nocardioides marmoriginsengisoli</name>
    <dbReference type="NCBI Taxonomy" id="661483"/>
    <lineage>
        <taxon>Bacteria</taxon>
        <taxon>Bacillati</taxon>
        <taxon>Actinomycetota</taxon>
        <taxon>Actinomycetes</taxon>
        <taxon>Propionibacteriales</taxon>
        <taxon>Nocardioidaceae</taxon>
        <taxon>Nocardioides</taxon>
    </lineage>
</organism>
<dbReference type="PROSITE" id="PS00211">
    <property type="entry name" value="ABC_TRANSPORTER_1"/>
    <property type="match status" value="1"/>
</dbReference>
<evidence type="ECO:0000256" key="14">
    <source>
        <dbReference type="ARBA" id="ARBA00039050"/>
    </source>
</evidence>
<dbReference type="PROSITE" id="PS50893">
    <property type="entry name" value="ABC_TRANSPORTER_2"/>
    <property type="match status" value="1"/>
</dbReference>
<evidence type="ECO:0000256" key="11">
    <source>
        <dbReference type="ARBA" id="ARBA00023136"/>
    </source>
</evidence>
<keyword evidence="6" id="KW-0677">Repeat</keyword>
<evidence type="ECO:0000256" key="10">
    <source>
        <dbReference type="ARBA" id="ARBA00022967"/>
    </source>
</evidence>
<dbReference type="GO" id="GO:0016887">
    <property type="term" value="F:ATP hydrolysis activity"/>
    <property type="evidence" value="ECO:0007669"/>
    <property type="project" value="InterPro"/>
</dbReference>
<evidence type="ECO:0000256" key="16">
    <source>
        <dbReference type="ARBA" id="ARBA00047640"/>
    </source>
</evidence>
<dbReference type="InterPro" id="IPR003593">
    <property type="entry name" value="AAA+_ATPase"/>
</dbReference>
<evidence type="ECO:0000256" key="13">
    <source>
        <dbReference type="ARBA" id="ARBA00038416"/>
    </source>
</evidence>
<dbReference type="InterPro" id="IPR027417">
    <property type="entry name" value="P-loop_NTPase"/>
</dbReference>
<dbReference type="RefSeq" id="WP_123227827.1">
    <property type="nucleotide sequence ID" value="NZ_RJSE01000007.1"/>
</dbReference>
<keyword evidence="5" id="KW-0997">Cell inner membrane</keyword>
<dbReference type="Pfam" id="PF00005">
    <property type="entry name" value="ABC_tran"/>
    <property type="match status" value="1"/>
</dbReference>
<keyword evidence="10" id="KW-1278">Translocase</keyword>
<keyword evidence="4" id="KW-1003">Cell membrane</keyword>
<dbReference type="OrthoDB" id="5357528at2"/>
<dbReference type="Gene3D" id="3.40.50.300">
    <property type="entry name" value="P-loop containing nucleotide triphosphate hydrolases"/>
    <property type="match status" value="1"/>
</dbReference>
<dbReference type="EC" id="7.4.2.10" evidence="14"/>
<dbReference type="InterPro" id="IPR017871">
    <property type="entry name" value="ABC_transporter-like_CS"/>
</dbReference>
<dbReference type="CDD" id="cd03257">
    <property type="entry name" value="ABC_NikE_OppD_transporters"/>
    <property type="match status" value="1"/>
</dbReference>
<sequence length="274" mass="30330">MSEEILRVEGLMKTFATRPSLLQRARRRETVPVRAVDDVGFTLGRGEILGIAGESGSGKSTTARCLNRLVEPDGGTIVFDGIDVRALAGRELREVRRRIQMVFQDPYASLNPRMSIGNAILEAGRVHRQLGTTAPRQFVRERLDMVRLPESFADRRPRDLSGGQRQRVAIARALATDPEIIVADEAVSALDVSVQTEIVNLFLDLRDEMGLSIVFVSHQLPVLAALTDRIAVMRSGALVELATTRAIFEDPQHPYTQGLLAAHPHPRFQREPSP</sequence>
<evidence type="ECO:0000313" key="18">
    <source>
        <dbReference type="EMBL" id="RNL62531.1"/>
    </source>
</evidence>
<evidence type="ECO:0000256" key="3">
    <source>
        <dbReference type="ARBA" id="ARBA00022448"/>
    </source>
</evidence>
<comment type="similarity">
    <text evidence="13">Belongs to the ABC transporter superfamily. Glutathione importer (TC 3.A.1.5.11) family.</text>
</comment>
<evidence type="ECO:0000259" key="17">
    <source>
        <dbReference type="PROSITE" id="PS50893"/>
    </source>
</evidence>
<dbReference type="Pfam" id="PF08352">
    <property type="entry name" value="oligo_HPY"/>
    <property type="match status" value="1"/>
</dbReference>
<dbReference type="InterPro" id="IPR003439">
    <property type="entry name" value="ABC_transporter-like_ATP-bd"/>
</dbReference>
<comment type="subunit">
    <text evidence="2">The complex is composed of two ATP-binding proteins (GsiA), two transmembrane proteins (GsiC and GsiD) and a solute-binding protein (GsiB).</text>
</comment>
<dbReference type="EMBL" id="RJSE01000007">
    <property type="protein sequence ID" value="RNL62531.1"/>
    <property type="molecule type" value="Genomic_DNA"/>
</dbReference>
<dbReference type="PANTHER" id="PTHR43776">
    <property type="entry name" value="TRANSPORT ATP-BINDING PROTEIN"/>
    <property type="match status" value="1"/>
</dbReference>
<comment type="caution">
    <text evidence="18">The sequence shown here is derived from an EMBL/GenBank/DDBJ whole genome shotgun (WGS) entry which is preliminary data.</text>
</comment>
<evidence type="ECO:0000256" key="6">
    <source>
        <dbReference type="ARBA" id="ARBA00022737"/>
    </source>
</evidence>
<gene>
    <name evidence="18" type="ORF">EFK50_12235</name>
</gene>
<dbReference type="GO" id="GO:0015833">
    <property type="term" value="P:peptide transport"/>
    <property type="evidence" value="ECO:0007669"/>
    <property type="project" value="InterPro"/>
</dbReference>
<dbReference type="InterPro" id="IPR013563">
    <property type="entry name" value="Oligopep_ABC_C"/>
</dbReference>
<evidence type="ECO:0000256" key="7">
    <source>
        <dbReference type="ARBA" id="ARBA00022741"/>
    </source>
</evidence>
<dbReference type="SUPFAM" id="SSF52540">
    <property type="entry name" value="P-loop containing nucleoside triphosphate hydrolases"/>
    <property type="match status" value="1"/>
</dbReference>
<proteinExistence type="inferred from homology"/>
<keyword evidence="9 18" id="KW-0067">ATP-binding</keyword>
<dbReference type="AlphaFoldDB" id="A0A3N0CH11"/>
<evidence type="ECO:0000256" key="9">
    <source>
        <dbReference type="ARBA" id="ARBA00022840"/>
    </source>
</evidence>
<evidence type="ECO:0000256" key="2">
    <source>
        <dbReference type="ARBA" id="ARBA00011469"/>
    </source>
</evidence>
<comment type="subcellular location">
    <subcellularLocation>
        <location evidence="1">Cell inner membrane</location>
    </subcellularLocation>
</comment>
<dbReference type="GO" id="GO:0005886">
    <property type="term" value="C:plasma membrane"/>
    <property type="evidence" value="ECO:0007669"/>
    <property type="project" value="UniProtKB-SubCell"/>
</dbReference>
<dbReference type="GO" id="GO:0055085">
    <property type="term" value="P:transmembrane transport"/>
    <property type="evidence" value="ECO:0007669"/>
    <property type="project" value="UniProtKB-ARBA"/>
</dbReference>
<name>A0A3N0CH11_9ACTN</name>
<evidence type="ECO:0000313" key="19">
    <source>
        <dbReference type="Proteomes" id="UP000267128"/>
    </source>
</evidence>